<dbReference type="PIRSF" id="PIRSF006293">
    <property type="entry name" value="ExsB"/>
    <property type="match status" value="1"/>
</dbReference>
<dbReference type="InterPro" id="IPR014729">
    <property type="entry name" value="Rossmann-like_a/b/a_fold"/>
</dbReference>
<evidence type="ECO:0000256" key="7">
    <source>
        <dbReference type="ARBA" id="ARBA00037768"/>
    </source>
</evidence>
<dbReference type="GO" id="GO:0046872">
    <property type="term" value="F:metal ion binding"/>
    <property type="evidence" value="ECO:0007669"/>
    <property type="project" value="UniProtKB-KW"/>
</dbReference>
<dbReference type="PANTHER" id="PTHR42914:SF1">
    <property type="entry name" value="7-CYANO-7-DEAZAGUANINE SYNTHASE"/>
    <property type="match status" value="1"/>
</dbReference>
<keyword evidence="3" id="KW-0479">Metal-binding</keyword>
<organism evidence="11">
    <name type="scientific">uncultured marine thaumarchaeote KM3_03_G08</name>
    <dbReference type="NCBI Taxonomy" id="1455962"/>
    <lineage>
        <taxon>Archaea</taxon>
        <taxon>Nitrososphaerota</taxon>
        <taxon>environmental samples</taxon>
    </lineage>
</organism>
<keyword evidence="2" id="KW-0436">Ligase</keyword>
<evidence type="ECO:0000256" key="8">
    <source>
        <dbReference type="ARBA" id="ARBA00037993"/>
    </source>
</evidence>
<evidence type="ECO:0000256" key="6">
    <source>
        <dbReference type="ARBA" id="ARBA00022840"/>
    </source>
</evidence>
<dbReference type="Gene3D" id="3.40.50.620">
    <property type="entry name" value="HUPs"/>
    <property type="match status" value="1"/>
</dbReference>
<evidence type="ECO:0000256" key="10">
    <source>
        <dbReference type="ARBA" id="ARBA00047890"/>
    </source>
</evidence>
<comment type="similarity">
    <text evidence="8">Belongs to the QueC family.</text>
</comment>
<evidence type="ECO:0000256" key="1">
    <source>
        <dbReference type="ARBA" id="ARBA00005061"/>
    </source>
</evidence>
<comment type="catalytic activity">
    <reaction evidence="10">
        <text>7-carboxy-7-carbaguanine + NH4(+) + 2 ATP = 7-cyano-7-carbaguanine + 2 AMP + 2 diphosphate + 2 H(+)</text>
        <dbReference type="Rhea" id="RHEA:27982"/>
        <dbReference type="ChEBI" id="CHEBI:15378"/>
        <dbReference type="ChEBI" id="CHEBI:28938"/>
        <dbReference type="ChEBI" id="CHEBI:30616"/>
        <dbReference type="ChEBI" id="CHEBI:33019"/>
        <dbReference type="ChEBI" id="CHEBI:45075"/>
        <dbReference type="ChEBI" id="CHEBI:61036"/>
        <dbReference type="ChEBI" id="CHEBI:456215"/>
        <dbReference type="EC" id="6.3.4.20"/>
    </reaction>
</comment>
<comment type="function">
    <text evidence="7">Catalyzes the ATP-dependent conversion of 7-carboxy-7-deazaguanine (CDG) to 7-cyano-7-deazaguanine (preQ(0)).</text>
</comment>
<dbReference type="Pfam" id="PF06508">
    <property type="entry name" value="QueC"/>
    <property type="match status" value="1"/>
</dbReference>
<dbReference type="SUPFAM" id="SSF52402">
    <property type="entry name" value="Adenine nucleotide alpha hydrolases-like"/>
    <property type="match status" value="1"/>
</dbReference>
<dbReference type="GO" id="GO:0005524">
    <property type="term" value="F:ATP binding"/>
    <property type="evidence" value="ECO:0007669"/>
    <property type="project" value="UniProtKB-KW"/>
</dbReference>
<dbReference type="GO" id="GO:0016874">
    <property type="term" value="F:ligase activity"/>
    <property type="evidence" value="ECO:0007669"/>
    <property type="project" value="UniProtKB-KW"/>
</dbReference>
<gene>
    <name evidence="11" type="primary">queC</name>
</gene>
<evidence type="ECO:0000256" key="5">
    <source>
        <dbReference type="ARBA" id="ARBA00022833"/>
    </source>
</evidence>
<evidence type="ECO:0000256" key="2">
    <source>
        <dbReference type="ARBA" id="ARBA00022598"/>
    </source>
</evidence>
<keyword evidence="5" id="KW-0862">Zinc</keyword>
<keyword evidence="6" id="KW-0067">ATP-binding</keyword>
<dbReference type="EMBL" id="KF900522">
    <property type="protein sequence ID" value="AIE97977.1"/>
    <property type="molecule type" value="Genomic_DNA"/>
</dbReference>
<name>A0A075G8D4_9ARCH</name>
<dbReference type="PANTHER" id="PTHR42914">
    <property type="entry name" value="7-CYANO-7-DEAZAGUANINE SYNTHASE"/>
    <property type="match status" value="1"/>
</dbReference>
<dbReference type="CDD" id="cd01995">
    <property type="entry name" value="QueC-like"/>
    <property type="match status" value="1"/>
</dbReference>
<evidence type="ECO:0000256" key="9">
    <source>
        <dbReference type="ARBA" id="ARBA00039149"/>
    </source>
</evidence>
<evidence type="ECO:0000256" key="3">
    <source>
        <dbReference type="ARBA" id="ARBA00022723"/>
    </source>
</evidence>
<dbReference type="EC" id="6.3.4.20" evidence="9"/>
<protein>
    <recommendedName>
        <fullName evidence="9">7-cyano-7-deazaguanine synthase</fullName>
        <ecNumber evidence="9">6.3.4.20</ecNumber>
    </recommendedName>
</protein>
<keyword evidence="4" id="KW-0547">Nucleotide-binding</keyword>
<evidence type="ECO:0000256" key="4">
    <source>
        <dbReference type="ARBA" id="ARBA00022741"/>
    </source>
</evidence>
<sequence length="233" mass="26238">MLVPRLELEMKKAVVVFSGGIDSISVCAYLKQKYELYGISFLYGQKANQEIKKAKSFAKTLGLKDHKIIDINFMKKLYGDTNALTSSKKKIPSKFNYSIVVPIRNGIFLSIATAWAFSINASLVAYGAHTGDKNYPDCRPAFSKKIEFAFNHGEIDGIKSGIRKRIQIWSPYKAKLSKKQLLKKGYDALGDKIFNTWSCYKNGKVQCGKCESCNNRKVAFLEAGIEDKTRYLV</sequence>
<reference evidence="11" key="1">
    <citation type="journal article" date="2014" name="Genome Biol. Evol.">
        <title>Pangenome evidence for extensive interdomain horizontal transfer affecting lineage core and shell genes in uncultured planktonic thaumarchaeota and euryarchaeota.</title>
        <authorList>
            <person name="Deschamps P."/>
            <person name="Zivanovic Y."/>
            <person name="Moreira D."/>
            <person name="Rodriguez-Valera F."/>
            <person name="Lopez-Garcia P."/>
        </authorList>
    </citation>
    <scope>NUCLEOTIDE SEQUENCE</scope>
</reference>
<proteinExistence type="inferred from homology"/>
<accession>A0A075G8D4</accession>
<dbReference type="InterPro" id="IPR018317">
    <property type="entry name" value="QueC"/>
</dbReference>
<comment type="pathway">
    <text evidence="1">Purine metabolism; 7-cyano-7-deazaguanine biosynthesis.</text>
</comment>
<dbReference type="AlphaFoldDB" id="A0A075G8D4"/>
<evidence type="ECO:0000313" key="11">
    <source>
        <dbReference type="EMBL" id="AIE97977.1"/>
    </source>
</evidence>